<dbReference type="InterPro" id="IPR051320">
    <property type="entry name" value="Viral_Replic_Matur_Polypro"/>
</dbReference>
<dbReference type="PANTHER" id="PTHR33064">
    <property type="entry name" value="POL PROTEIN"/>
    <property type="match status" value="1"/>
</dbReference>
<reference evidence="2" key="1">
    <citation type="submission" date="2019-12" db="UniProtKB">
        <authorList>
            <consortium name="WormBaseParasite"/>
        </authorList>
    </citation>
    <scope>IDENTIFICATION</scope>
</reference>
<dbReference type="WBParaSite" id="TMUE_3000012813.1">
    <property type="protein sequence ID" value="TMUE_3000012813.1"/>
    <property type="gene ID" value="WBGene00301721"/>
</dbReference>
<dbReference type="Gene3D" id="3.10.10.10">
    <property type="entry name" value="HIV Type 1 Reverse Transcriptase, subunit A, domain 1"/>
    <property type="match status" value="1"/>
</dbReference>
<dbReference type="Gene3D" id="3.30.70.270">
    <property type="match status" value="2"/>
</dbReference>
<dbReference type="Proteomes" id="UP000046395">
    <property type="component" value="Unassembled WGS sequence"/>
</dbReference>
<dbReference type="InterPro" id="IPR043128">
    <property type="entry name" value="Rev_trsase/Diguanyl_cyclase"/>
</dbReference>
<protein>
    <submittedName>
        <fullName evidence="2">Reverse transcriptase domain-containing protein</fullName>
    </submittedName>
</protein>
<dbReference type="STRING" id="70415.A0A5S6R058"/>
<organism evidence="1 2">
    <name type="scientific">Trichuris muris</name>
    <name type="common">Mouse whipworm</name>
    <dbReference type="NCBI Taxonomy" id="70415"/>
    <lineage>
        <taxon>Eukaryota</taxon>
        <taxon>Metazoa</taxon>
        <taxon>Ecdysozoa</taxon>
        <taxon>Nematoda</taxon>
        <taxon>Enoplea</taxon>
        <taxon>Dorylaimia</taxon>
        <taxon>Trichinellida</taxon>
        <taxon>Trichuridae</taxon>
        <taxon>Trichuris</taxon>
    </lineage>
</organism>
<sequence>MPMGPPAVAAPYLRQTIVTHLRTHLRQDRSGDKLGLVLMKTLHEECATTTVGSPDRCHTPPTGYVHAISGTPVLICGYKTVSVQFEGLSPVTWTFTVGQVGTTTIGADFIHCHRLVVDLASNSLRQSKNNLDEARQAQEQYGPKAEQNRDQLERFQHAIDTTDPPVFARPRRLAPKRLRIVKAHFSELLRQEVIILSNSSWSSSLHLVPKWQPGTMTALRRLPQFESPNRARPFHCPTWLTSTRTYAAKRSSIKSSLFEFAKMPFSLRNAAQTFQRFLDQVLCELENCFAYVDNFLIASRSESDHRVDQHDIRPAPEKVAAMQMFPLPATTKQLRQFFGMINFYRSFCPKLAVILCLLNAIVSSSSAGPTAL</sequence>
<dbReference type="SUPFAM" id="SSF56672">
    <property type="entry name" value="DNA/RNA polymerases"/>
    <property type="match status" value="1"/>
</dbReference>
<name>A0A5S6R058_TRIMR</name>
<dbReference type="InterPro" id="IPR043502">
    <property type="entry name" value="DNA/RNA_pol_sf"/>
</dbReference>
<keyword evidence="1" id="KW-1185">Reference proteome</keyword>
<proteinExistence type="predicted"/>
<accession>A0A5S6R058</accession>
<dbReference type="PANTHER" id="PTHR33064:SF37">
    <property type="entry name" value="RIBONUCLEASE H"/>
    <property type="match status" value="1"/>
</dbReference>
<evidence type="ECO:0000313" key="1">
    <source>
        <dbReference type="Proteomes" id="UP000046395"/>
    </source>
</evidence>
<evidence type="ECO:0000313" key="2">
    <source>
        <dbReference type="WBParaSite" id="TMUE_3000012813.1"/>
    </source>
</evidence>
<dbReference type="AlphaFoldDB" id="A0A5S6R058"/>